<feature type="transmembrane region" description="Helical" evidence="5">
    <location>
        <begin position="7"/>
        <end position="26"/>
    </location>
</feature>
<name>A0A0J1ISN8_9FIRM</name>
<dbReference type="PATRIC" id="fig|476652.3.peg.68"/>
<protein>
    <submittedName>
        <fullName evidence="7">Murein DD-endopeptidase MepS/murein LD-carboxypeptidase</fullName>
        <ecNumber evidence="7">3.4.-.-</ecNumber>
        <ecNumber evidence="7">3.4.17.13</ecNumber>
    </submittedName>
</protein>
<dbReference type="EC" id="3.4.-.-" evidence="7"/>
<comment type="caution">
    <text evidence="7">The sequence shown here is derived from an EMBL/GenBank/DDBJ whole genome shotgun (WGS) entry which is preliminary data.</text>
</comment>
<keyword evidence="7" id="KW-0121">Carboxypeptidase</keyword>
<dbReference type="GO" id="GO:0106415">
    <property type="term" value="F:muramoyltetrapeptide carboxypeptidase activity"/>
    <property type="evidence" value="ECO:0007669"/>
    <property type="project" value="UniProtKB-EC"/>
</dbReference>
<keyword evidence="5" id="KW-1133">Transmembrane helix</keyword>
<dbReference type="EMBL" id="LDZY01000001">
    <property type="protein sequence ID" value="KLU67671.1"/>
    <property type="molecule type" value="Genomic_DNA"/>
</dbReference>
<dbReference type="Proteomes" id="UP000036356">
    <property type="component" value="Unassembled WGS sequence"/>
</dbReference>
<keyword evidence="8" id="KW-1185">Reference proteome</keyword>
<dbReference type="InterPro" id="IPR038765">
    <property type="entry name" value="Papain-like_cys_pep_sf"/>
</dbReference>
<comment type="similarity">
    <text evidence="1">Belongs to the peptidase C40 family.</text>
</comment>
<dbReference type="PROSITE" id="PS51935">
    <property type="entry name" value="NLPC_P60"/>
    <property type="match status" value="1"/>
</dbReference>
<dbReference type="RefSeq" id="WP_047808058.1">
    <property type="nucleotide sequence ID" value="NZ_LDZY01000001.1"/>
</dbReference>
<evidence type="ECO:0000313" key="7">
    <source>
        <dbReference type="EMBL" id="KLU67671.1"/>
    </source>
</evidence>
<keyword evidence="2" id="KW-0645">Protease</keyword>
<dbReference type="GO" id="GO:0006508">
    <property type="term" value="P:proteolysis"/>
    <property type="evidence" value="ECO:0007669"/>
    <property type="project" value="UniProtKB-KW"/>
</dbReference>
<evidence type="ECO:0000256" key="1">
    <source>
        <dbReference type="ARBA" id="ARBA00007074"/>
    </source>
</evidence>
<dbReference type="Pfam" id="PF00877">
    <property type="entry name" value="NLPC_P60"/>
    <property type="match status" value="1"/>
</dbReference>
<dbReference type="GO" id="GO:0008234">
    <property type="term" value="F:cysteine-type peptidase activity"/>
    <property type="evidence" value="ECO:0007669"/>
    <property type="project" value="UniProtKB-KW"/>
</dbReference>
<reference evidence="7 8" key="1">
    <citation type="submission" date="2015-06" db="EMBL/GenBank/DDBJ databases">
        <title>Draft genome of the moderately acidophilic sulfate reducer Candidatus Desulfosporosinus acididurans strain M1.</title>
        <authorList>
            <person name="Poehlein A."/>
            <person name="Petzsch P."/>
            <person name="Johnson B.D."/>
            <person name="Schloemann M."/>
            <person name="Daniel R."/>
            <person name="Muehling M."/>
        </authorList>
    </citation>
    <scope>NUCLEOTIDE SEQUENCE [LARGE SCALE GENOMIC DNA]</scope>
    <source>
        <strain evidence="7 8">M1</strain>
    </source>
</reference>
<dbReference type="PANTHER" id="PTHR47053">
    <property type="entry name" value="MUREIN DD-ENDOPEPTIDASE MEPH-RELATED"/>
    <property type="match status" value="1"/>
</dbReference>
<feature type="domain" description="NlpC/P60" evidence="6">
    <location>
        <begin position="130"/>
        <end position="252"/>
    </location>
</feature>
<keyword evidence="5" id="KW-0472">Membrane</keyword>
<organism evidence="7 8">
    <name type="scientific">Desulfosporosinus acididurans</name>
    <dbReference type="NCBI Taxonomy" id="476652"/>
    <lineage>
        <taxon>Bacteria</taxon>
        <taxon>Bacillati</taxon>
        <taxon>Bacillota</taxon>
        <taxon>Clostridia</taxon>
        <taxon>Eubacteriales</taxon>
        <taxon>Desulfitobacteriaceae</taxon>
        <taxon>Desulfosporosinus</taxon>
    </lineage>
</organism>
<gene>
    <name evidence="7" type="primary">mepS_1</name>
    <name evidence="7" type="ORF">DEAC_c00750</name>
</gene>
<evidence type="ECO:0000259" key="6">
    <source>
        <dbReference type="PROSITE" id="PS51935"/>
    </source>
</evidence>
<evidence type="ECO:0000256" key="5">
    <source>
        <dbReference type="SAM" id="Phobius"/>
    </source>
</evidence>
<dbReference type="InterPro" id="IPR000064">
    <property type="entry name" value="NLP_P60_dom"/>
</dbReference>
<evidence type="ECO:0000256" key="3">
    <source>
        <dbReference type="ARBA" id="ARBA00022801"/>
    </source>
</evidence>
<accession>A0A0J1ISN8</accession>
<evidence type="ECO:0000256" key="2">
    <source>
        <dbReference type="ARBA" id="ARBA00022670"/>
    </source>
</evidence>
<dbReference type="SUPFAM" id="SSF54001">
    <property type="entry name" value="Cysteine proteinases"/>
    <property type="match status" value="1"/>
</dbReference>
<dbReference type="InterPro" id="IPR051202">
    <property type="entry name" value="Peptidase_C40"/>
</dbReference>
<proteinExistence type="inferred from homology"/>
<evidence type="ECO:0000256" key="4">
    <source>
        <dbReference type="ARBA" id="ARBA00022807"/>
    </source>
</evidence>
<dbReference type="EC" id="3.4.17.13" evidence="7"/>
<dbReference type="AlphaFoldDB" id="A0A0J1ISN8"/>
<keyword evidence="4" id="KW-0788">Thiol protease</keyword>
<sequence>MKLSPGLFRLSGVILSGMLLVGNVLVPSTSQTLGLNSFMNPSKLDSFSTSFIVPQFIHQRLSSAKTEPIFKAAATTVTAAAPKNNQVQTKTTQTAETSLPKGTSSVHITQVAQAVSNNTMTDETNVSRGVINHSDIIDHAVGLVGKPYIFGGTTLKGFDCSGFTQYVYAGSGISLPRTSYAQYASGDSVSKSNLQPGDLVFFSTYSKGASHVGIYIGGGKFVHADNPKKGVTITNLSDSFYVKNYLGARRYK</sequence>
<dbReference type="Gene3D" id="3.90.1720.10">
    <property type="entry name" value="endopeptidase domain like (from Nostoc punctiforme)"/>
    <property type="match status" value="1"/>
</dbReference>
<keyword evidence="5" id="KW-0812">Transmembrane</keyword>
<keyword evidence="3 7" id="KW-0378">Hydrolase</keyword>
<evidence type="ECO:0000313" key="8">
    <source>
        <dbReference type="Proteomes" id="UP000036356"/>
    </source>
</evidence>
<dbReference type="STRING" id="476652.DEAC_c00750"/>
<dbReference type="PANTHER" id="PTHR47053:SF1">
    <property type="entry name" value="MUREIN DD-ENDOPEPTIDASE MEPH-RELATED"/>
    <property type="match status" value="1"/>
</dbReference>